<evidence type="ECO:0000256" key="3">
    <source>
        <dbReference type="ARBA" id="ARBA00022475"/>
    </source>
</evidence>
<feature type="transmembrane region" description="Helical" evidence="9">
    <location>
        <begin position="87"/>
        <end position="115"/>
    </location>
</feature>
<evidence type="ECO:0000313" key="12">
    <source>
        <dbReference type="Proteomes" id="UP000321558"/>
    </source>
</evidence>
<dbReference type="AlphaFoldDB" id="A0A511ZNF4"/>
<feature type="transmembrane region" description="Helical" evidence="9">
    <location>
        <begin position="259"/>
        <end position="277"/>
    </location>
</feature>
<dbReference type="InterPro" id="IPR013014">
    <property type="entry name" value="PTS_EIIC_2"/>
</dbReference>
<keyword evidence="7 9" id="KW-1133">Transmembrane helix</keyword>
<evidence type="ECO:0000259" key="10">
    <source>
        <dbReference type="PROSITE" id="PS51104"/>
    </source>
</evidence>
<feature type="transmembrane region" description="Helical" evidence="9">
    <location>
        <begin position="43"/>
        <end position="67"/>
    </location>
</feature>
<protein>
    <submittedName>
        <fullName evidence="11">PTS galactitol transporter subunit IIC</fullName>
    </submittedName>
</protein>
<keyword evidence="4" id="KW-0762">Sugar transport</keyword>
<evidence type="ECO:0000256" key="8">
    <source>
        <dbReference type="ARBA" id="ARBA00023136"/>
    </source>
</evidence>
<feature type="transmembrane region" description="Helical" evidence="9">
    <location>
        <begin position="318"/>
        <end position="338"/>
    </location>
</feature>
<feature type="transmembrane region" description="Helical" evidence="9">
    <location>
        <begin position="228"/>
        <end position="247"/>
    </location>
</feature>
<reference evidence="11 12" key="1">
    <citation type="submission" date="2019-07" db="EMBL/GenBank/DDBJ databases">
        <title>Whole genome shotgun sequence of Oceanobacillus sojae NBRC 105379.</title>
        <authorList>
            <person name="Hosoyama A."/>
            <person name="Uohara A."/>
            <person name="Ohji S."/>
            <person name="Ichikawa N."/>
        </authorList>
    </citation>
    <scope>NUCLEOTIDE SEQUENCE [LARGE SCALE GENOMIC DNA]</scope>
    <source>
        <strain evidence="11 12">NBRC 105379</strain>
    </source>
</reference>
<gene>
    <name evidence="11" type="ORF">OSO01_37190</name>
</gene>
<feature type="transmembrane region" description="Helical" evidence="9">
    <location>
        <begin position="437"/>
        <end position="460"/>
    </location>
</feature>
<dbReference type="GO" id="GO:0015577">
    <property type="term" value="F:galactitol transmembrane transporter activity"/>
    <property type="evidence" value="ECO:0007669"/>
    <property type="project" value="InterPro"/>
</dbReference>
<accession>A0A511ZNF4</accession>
<keyword evidence="2" id="KW-0813">Transport</keyword>
<dbReference type="GO" id="GO:0005886">
    <property type="term" value="C:plasma membrane"/>
    <property type="evidence" value="ECO:0007669"/>
    <property type="project" value="UniProtKB-SubCell"/>
</dbReference>
<feature type="domain" description="PTS EIIC type-2" evidence="10">
    <location>
        <begin position="8"/>
        <end position="454"/>
    </location>
</feature>
<comment type="subcellular location">
    <subcellularLocation>
        <location evidence="1">Cell membrane</location>
        <topology evidence="1">Multi-pass membrane protein</topology>
    </subcellularLocation>
</comment>
<dbReference type="PANTHER" id="PTHR37324:SF2">
    <property type="entry name" value="PTS SYSTEM GALACTITOL-SPECIFIC EIIC COMPONENT"/>
    <property type="match status" value="1"/>
</dbReference>
<evidence type="ECO:0000256" key="7">
    <source>
        <dbReference type="ARBA" id="ARBA00022989"/>
    </source>
</evidence>
<name>A0A511ZNF4_9BACI</name>
<feature type="transmembrane region" description="Helical" evidence="9">
    <location>
        <begin position="12"/>
        <end position="31"/>
    </location>
</feature>
<comment type="caution">
    <text evidence="11">The sequence shown here is derived from an EMBL/GenBank/DDBJ whole genome shotgun (WGS) entry which is preliminary data.</text>
</comment>
<evidence type="ECO:0000256" key="1">
    <source>
        <dbReference type="ARBA" id="ARBA00004651"/>
    </source>
</evidence>
<dbReference type="Proteomes" id="UP000321558">
    <property type="component" value="Unassembled WGS sequence"/>
</dbReference>
<keyword evidence="6 9" id="KW-0812">Transmembrane</keyword>
<feature type="transmembrane region" description="Helical" evidence="9">
    <location>
        <begin position="369"/>
        <end position="390"/>
    </location>
</feature>
<evidence type="ECO:0000256" key="6">
    <source>
        <dbReference type="ARBA" id="ARBA00022692"/>
    </source>
</evidence>
<feature type="transmembrane region" description="Helical" evidence="9">
    <location>
        <begin position="345"/>
        <end position="363"/>
    </location>
</feature>
<dbReference type="RefSeq" id="WP_147211871.1">
    <property type="nucleotide sequence ID" value="NZ_BJYM01000017.1"/>
</dbReference>
<evidence type="ECO:0000256" key="5">
    <source>
        <dbReference type="ARBA" id="ARBA00022683"/>
    </source>
</evidence>
<feature type="transmembrane region" description="Helical" evidence="9">
    <location>
        <begin position="127"/>
        <end position="159"/>
    </location>
</feature>
<sequence>MGAVREVIDFILNLGPSIIMPFIIFIMAMIFQVPIGKAIRAGLTVGIGFIGINLVIGLMVETLGPAAEAMVSNLNINLTILDTGWPTAAAAAFSATTILPWIFGLGILLNILLIITKFTKTLNIDMWNYWQFIFGAAFIYAATNNFILSIVIGLVALVITLKLADMTAPKVQEFFGLPGVSLPHMQTMAWAPVGMVLDKVLDKIPGLNKLNADPDKIQKKYGILGEPLFIGTVLGALIGALAFFPQIMAGELESGISQLLTTAITLGAVMMIFPRMVRLLMEGLLPISDGAKKFLNKKFPGRELLIGLDVATVVGNPSVVATGLLLVPITLILAVVLSFSGINQLLPFTDLAVLPFFAVWAVVWSRGNLIRGVLIGSFFMAGILLIATFIAPLQTQLAEAASFNIPENASLISSLGGGSFLLPWLLMLPFISGSEWTLGIVIGIVILVAVSIFSYIYFFIPKLRKKEFEKNEDNKSQEKKTG</sequence>
<dbReference type="Pfam" id="PF03611">
    <property type="entry name" value="EIIC-GAT"/>
    <property type="match status" value="1"/>
</dbReference>
<evidence type="ECO:0000256" key="4">
    <source>
        <dbReference type="ARBA" id="ARBA00022597"/>
    </source>
</evidence>
<feature type="transmembrane region" description="Helical" evidence="9">
    <location>
        <begin position="411"/>
        <end position="431"/>
    </location>
</feature>
<keyword evidence="5" id="KW-0598">Phosphotransferase system</keyword>
<dbReference type="GO" id="GO:0009401">
    <property type="term" value="P:phosphoenolpyruvate-dependent sugar phosphotransferase system"/>
    <property type="evidence" value="ECO:0007669"/>
    <property type="project" value="UniProtKB-KW"/>
</dbReference>
<keyword evidence="12" id="KW-1185">Reference proteome</keyword>
<evidence type="ECO:0000256" key="9">
    <source>
        <dbReference type="SAM" id="Phobius"/>
    </source>
</evidence>
<keyword evidence="8 9" id="KW-0472">Membrane</keyword>
<dbReference type="InterPro" id="IPR013853">
    <property type="entry name" value="EIIC-GAT"/>
</dbReference>
<evidence type="ECO:0000313" key="11">
    <source>
        <dbReference type="EMBL" id="GEN88980.1"/>
    </source>
</evidence>
<dbReference type="EMBL" id="BJYM01000017">
    <property type="protein sequence ID" value="GEN88980.1"/>
    <property type="molecule type" value="Genomic_DNA"/>
</dbReference>
<organism evidence="11 12">
    <name type="scientific">Oceanobacillus sojae</name>
    <dbReference type="NCBI Taxonomy" id="582851"/>
    <lineage>
        <taxon>Bacteria</taxon>
        <taxon>Bacillati</taxon>
        <taxon>Bacillota</taxon>
        <taxon>Bacilli</taxon>
        <taxon>Bacillales</taxon>
        <taxon>Bacillaceae</taxon>
        <taxon>Oceanobacillus</taxon>
    </lineage>
</organism>
<dbReference type="PIRSF" id="PIRSF006304">
    <property type="entry name" value="GatC"/>
    <property type="match status" value="1"/>
</dbReference>
<evidence type="ECO:0000256" key="2">
    <source>
        <dbReference type="ARBA" id="ARBA00022448"/>
    </source>
</evidence>
<dbReference type="OrthoDB" id="9787936at2"/>
<keyword evidence="3" id="KW-1003">Cell membrane</keyword>
<dbReference type="PANTHER" id="PTHR37324">
    <property type="entry name" value="PTS SYSTEM GALACTITOL-SPECIFIC EIIC COMPONENT"/>
    <property type="match status" value="1"/>
</dbReference>
<dbReference type="PROSITE" id="PS51104">
    <property type="entry name" value="PTS_EIIC_TYPE_2"/>
    <property type="match status" value="1"/>
</dbReference>
<dbReference type="InterPro" id="IPR004703">
    <property type="entry name" value="PTS_sugar-sp_permease"/>
</dbReference>
<proteinExistence type="predicted"/>